<accession>A0ABP6NLI4</accession>
<feature type="domain" description="Tn3 transposase DDE" evidence="1">
    <location>
        <begin position="491"/>
        <end position="554"/>
    </location>
</feature>
<reference evidence="4" key="1">
    <citation type="journal article" date="2019" name="Int. J. Syst. Evol. Microbiol.">
        <title>The Global Catalogue of Microorganisms (GCM) 10K type strain sequencing project: providing services to taxonomists for standard genome sequencing and annotation.</title>
        <authorList>
            <consortium name="The Broad Institute Genomics Platform"/>
            <consortium name="The Broad Institute Genome Sequencing Center for Infectious Disease"/>
            <person name="Wu L."/>
            <person name="Ma J."/>
        </authorList>
    </citation>
    <scope>NUCLEOTIDE SEQUENCE [LARGE SCALE GENOMIC DNA]</scope>
    <source>
        <strain evidence="4">JCM 9373</strain>
    </source>
</reference>
<feature type="domain" description="DUF4158" evidence="2">
    <location>
        <begin position="2"/>
        <end position="73"/>
    </location>
</feature>
<sequence length="568" mass="62517">MKTRTDHLRLVAKYLRWRPAGSPELKELDEFLLARAMEHDSPTLLFRLAGEYLISAKVLRPGPVTVVKRVAHAREVARQETFDRLAHEFTDERRVGLGGLLVTDPAIGMTRLRWLGKGPVEASPAEVKAEIAKLEFLRGMDAHALDLSVLPAERRRFLAMVGRRLTAQALQRRESERRYPILLTLVAQSATEVLDEVVQLFDQAVSARESKAAHRMRDALAERAKSGEDRQALLDAILAIVADPTVPDEEVGGLIRGERIGWERLRSAQSGALPPLPRDHGHLAALKGSYGYLRQFTPQVLEAVPFAGGTAAVHLLTAVEILRELNATSARKVPADAPTTFVPARWRGYLKTAATRGNTSAYRHYWELCVLLALRDALRAGDVWVPGSRRYADPAAYLLTPAKWADQRVEFCRLVGKPADATTGLAQVADELHTALGELEQTLTAGDGPVRLDEAGDLVISPLSAEDIPAEAVALKAELTEMLPFAPIVSLLIEMDKRTGFLDCFTDAGGKQARTPELKRNLIAVLIAYSTNLGLTRIADACGISYDVLAWTPSGICGRRRCARRTWR</sequence>
<evidence type="ECO:0000259" key="2">
    <source>
        <dbReference type="Pfam" id="PF13700"/>
    </source>
</evidence>
<dbReference type="Pfam" id="PF01526">
    <property type="entry name" value="DDE_Tnp_Tn3"/>
    <property type="match status" value="1"/>
</dbReference>
<evidence type="ECO:0000259" key="1">
    <source>
        <dbReference type="Pfam" id="PF01526"/>
    </source>
</evidence>
<name>A0ABP6NLI4_9ACTN</name>
<keyword evidence="4" id="KW-1185">Reference proteome</keyword>
<gene>
    <name evidence="3" type="ORF">GCM10010466_49520</name>
</gene>
<dbReference type="InterPro" id="IPR002513">
    <property type="entry name" value="Tn3_Tnp_DDE_dom"/>
</dbReference>
<dbReference type="Proteomes" id="UP001500320">
    <property type="component" value="Unassembled WGS sequence"/>
</dbReference>
<proteinExistence type="predicted"/>
<evidence type="ECO:0000313" key="3">
    <source>
        <dbReference type="EMBL" id="GAA3152623.1"/>
    </source>
</evidence>
<dbReference type="Pfam" id="PF13700">
    <property type="entry name" value="DUF4158"/>
    <property type="match status" value="1"/>
</dbReference>
<evidence type="ECO:0000313" key="4">
    <source>
        <dbReference type="Proteomes" id="UP001500320"/>
    </source>
</evidence>
<dbReference type="EMBL" id="BAAAUT010000044">
    <property type="protein sequence ID" value="GAA3152623.1"/>
    <property type="molecule type" value="Genomic_DNA"/>
</dbReference>
<protein>
    <recommendedName>
        <fullName evidence="5">Transposase</fullName>
    </recommendedName>
</protein>
<dbReference type="InterPro" id="IPR025296">
    <property type="entry name" value="DUF4158"/>
</dbReference>
<comment type="caution">
    <text evidence="3">The sequence shown here is derived from an EMBL/GenBank/DDBJ whole genome shotgun (WGS) entry which is preliminary data.</text>
</comment>
<organism evidence="3 4">
    <name type="scientific">Planomonospora alba</name>
    <dbReference type="NCBI Taxonomy" id="161354"/>
    <lineage>
        <taxon>Bacteria</taxon>
        <taxon>Bacillati</taxon>
        <taxon>Actinomycetota</taxon>
        <taxon>Actinomycetes</taxon>
        <taxon>Streptosporangiales</taxon>
        <taxon>Streptosporangiaceae</taxon>
        <taxon>Planomonospora</taxon>
    </lineage>
</organism>
<evidence type="ECO:0008006" key="5">
    <source>
        <dbReference type="Google" id="ProtNLM"/>
    </source>
</evidence>